<feature type="active site" description="Nucleophile" evidence="3">
    <location>
        <position position="33"/>
    </location>
</feature>
<feature type="active site" description="Nucleophile" evidence="3">
    <location>
        <position position="36"/>
    </location>
</feature>
<comment type="caution">
    <text evidence="6">The sequence shown here is derived from an EMBL/GenBank/DDBJ whole genome shotgun (WGS) entry which is preliminary data.</text>
</comment>
<feature type="site" description="Deprotonates C-terminal active site Cys" evidence="3">
    <location>
        <position position="27"/>
    </location>
</feature>
<dbReference type="Gene3D" id="3.40.30.10">
    <property type="entry name" value="Glutaredoxin"/>
    <property type="match status" value="1"/>
</dbReference>
<feature type="domain" description="Thioredoxin" evidence="5">
    <location>
        <begin position="1"/>
        <end position="119"/>
    </location>
</feature>
<organism evidence="6 7">
    <name type="scientific">Amphibalanus amphitrite</name>
    <name type="common">Striped barnacle</name>
    <name type="synonym">Balanus amphitrite</name>
    <dbReference type="NCBI Taxonomy" id="1232801"/>
    <lineage>
        <taxon>Eukaryota</taxon>
        <taxon>Metazoa</taxon>
        <taxon>Ecdysozoa</taxon>
        <taxon>Arthropoda</taxon>
        <taxon>Crustacea</taxon>
        <taxon>Multicrustacea</taxon>
        <taxon>Cirripedia</taxon>
        <taxon>Thoracica</taxon>
        <taxon>Thoracicalcarea</taxon>
        <taxon>Balanomorpha</taxon>
        <taxon>Balanoidea</taxon>
        <taxon>Balanidae</taxon>
        <taxon>Amphibalaninae</taxon>
        <taxon>Amphibalanus</taxon>
    </lineage>
</organism>
<accession>A0A6A4WGY3</accession>
<dbReference type="EMBL" id="VIIS01001097">
    <property type="protein sequence ID" value="KAF0302072.1"/>
    <property type="molecule type" value="Genomic_DNA"/>
</dbReference>
<dbReference type="InterPro" id="IPR005746">
    <property type="entry name" value="Thioredoxin"/>
</dbReference>
<dbReference type="InterPro" id="IPR013766">
    <property type="entry name" value="Thioredoxin_domain"/>
</dbReference>
<dbReference type="PIRSF" id="PIRSF000077">
    <property type="entry name" value="Thioredoxin"/>
    <property type="match status" value="1"/>
</dbReference>
<reference evidence="6 7" key="1">
    <citation type="submission" date="2019-07" db="EMBL/GenBank/DDBJ databases">
        <title>Draft genome assembly of a fouling barnacle, Amphibalanus amphitrite (Darwin, 1854): The first reference genome for Thecostraca.</title>
        <authorList>
            <person name="Kim W."/>
        </authorList>
    </citation>
    <scope>NUCLEOTIDE SEQUENCE [LARGE SCALE GENOMIC DNA]</scope>
    <source>
        <strain evidence="6">SNU_AA5</strain>
        <tissue evidence="6">Soma without cirri and trophi</tissue>
    </source>
</reference>
<dbReference type="OrthoDB" id="2121326at2759"/>
<dbReference type="InterPro" id="IPR036249">
    <property type="entry name" value="Thioredoxin-like_sf"/>
</dbReference>
<proteinExistence type="inferred from homology"/>
<dbReference type="PRINTS" id="PR00421">
    <property type="entry name" value="THIOREDOXIN"/>
</dbReference>
<dbReference type="AlphaFoldDB" id="A0A6A4WGY3"/>
<evidence type="ECO:0000313" key="7">
    <source>
        <dbReference type="Proteomes" id="UP000440578"/>
    </source>
</evidence>
<feature type="site" description="Contributes to redox potential value" evidence="3">
    <location>
        <position position="34"/>
    </location>
</feature>
<evidence type="ECO:0000256" key="3">
    <source>
        <dbReference type="PIRSR" id="PIRSR000077-1"/>
    </source>
</evidence>
<keyword evidence="7" id="KW-1185">Reference proteome</keyword>
<name>A0A6A4WGY3_AMPAM</name>
<dbReference type="InterPro" id="IPR017937">
    <property type="entry name" value="Thioredoxin_CS"/>
</dbReference>
<comment type="similarity">
    <text evidence="2">Belongs to the thioredoxin family.</text>
</comment>
<feature type="site" description="Contributes to redox potential value" evidence="3">
    <location>
        <position position="35"/>
    </location>
</feature>
<dbReference type="PROSITE" id="PS00194">
    <property type="entry name" value="THIOREDOXIN_1"/>
    <property type="match status" value="1"/>
</dbReference>
<dbReference type="PANTHER" id="PTHR46115">
    <property type="entry name" value="THIOREDOXIN-LIKE PROTEIN 1"/>
    <property type="match status" value="1"/>
</dbReference>
<dbReference type="PROSITE" id="PS51352">
    <property type="entry name" value="THIOREDOXIN_2"/>
    <property type="match status" value="1"/>
</dbReference>
<dbReference type="GO" id="GO:0015035">
    <property type="term" value="F:protein-disulfide reductase activity"/>
    <property type="evidence" value="ECO:0007669"/>
    <property type="project" value="InterPro"/>
</dbReference>
<dbReference type="Pfam" id="PF00085">
    <property type="entry name" value="Thioredoxin"/>
    <property type="match status" value="1"/>
</dbReference>
<sequence length="119" mass="13248">MSVTQVQSTDEFKNKLKEAGNKLVVVDFYATWCGPCRQIAPKIQAMAKEHTDVVFLTAMAKEHTDVVFLKVDVEELDDLAAEYEISCMPTFVFIKQGAKVTSFSGANADKLLELVTQNK</sequence>
<evidence type="ECO:0000313" key="6">
    <source>
        <dbReference type="EMBL" id="KAF0302072.1"/>
    </source>
</evidence>
<evidence type="ECO:0000256" key="4">
    <source>
        <dbReference type="PIRSR" id="PIRSR000077-4"/>
    </source>
</evidence>
<keyword evidence="1 4" id="KW-1015">Disulfide bond</keyword>
<dbReference type="CDD" id="cd02947">
    <property type="entry name" value="TRX_family"/>
    <property type="match status" value="1"/>
</dbReference>
<evidence type="ECO:0000259" key="5">
    <source>
        <dbReference type="PROSITE" id="PS51352"/>
    </source>
</evidence>
<gene>
    <name evidence="6" type="primary">Trx-2</name>
    <name evidence="6" type="ORF">FJT64_025815</name>
</gene>
<evidence type="ECO:0000256" key="1">
    <source>
        <dbReference type="ARBA" id="ARBA00023157"/>
    </source>
</evidence>
<dbReference type="SUPFAM" id="SSF52833">
    <property type="entry name" value="Thioredoxin-like"/>
    <property type="match status" value="1"/>
</dbReference>
<feature type="disulfide bond" description="Redox-active" evidence="4">
    <location>
        <begin position="33"/>
        <end position="36"/>
    </location>
</feature>
<dbReference type="Proteomes" id="UP000440578">
    <property type="component" value="Unassembled WGS sequence"/>
</dbReference>
<evidence type="ECO:0000256" key="2">
    <source>
        <dbReference type="PIRNR" id="PIRNR000077"/>
    </source>
</evidence>
<keyword evidence="4" id="KW-0676">Redox-active center</keyword>
<protein>
    <recommendedName>
        <fullName evidence="2">Thioredoxin</fullName>
    </recommendedName>
</protein>